<dbReference type="Proteomes" id="UP000887577">
    <property type="component" value="Unplaced"/>
</dbReference>
<feature type="transmembrane region" description="Helical" evidence="1">
    <location>
        <begin position="85"/>
        <end position="106"/>
    </location>
</feature>
<sequence length="151" mass="16962">MNFTTTTAAEFQDYQFLPLLMSECKIQCVHDTECANIEGFDDLHVCVHPTLLNKPLSTIVGVTENVLMKNSAPSSELPSGASLKFLIFIIIVLGLMVLVMFAHGMWKRYSRRKERGRQILKNESTGLRLNLINSQPVTTTSVETVETTEQK</sequence>
<proteinExistence type="predicted"/>
<organism evidence="2 3">
    <name type="scientific">Panagrolaimus superbus</name>
    <dbReference type="NCBI Taxonomy" id="310955"/>
    <lineage>
        <taxon>Eukaryota</taxon>
        <taxon>Metazoa</taxon>
        <taxon>Ecdysozoa</taxon>
        <taxon>Nematoda</taxon>
        <taxon>Chromadorea</taxon>
        <taxon>Rhabditida</taxon>
        <taxon>Tylenchina</taxon>
        <taxon>Panagrolaimomorpha</taxon>
        <taxon>Panagrolaimoidea</taxon>
        <taxon>Panagrolaimidae</taxon>
        <taxon>Panagrolaimus</taxon>
    </lineage>
</organism>
<dbReference type="WBParaSite" id="PSU_v2.g9201.t1">
    <property type="protein sequence ID" value="PSU_v2.g9201.t1"/>
    <property type="gene ID" value="PSU_v2.g9201"/>
</dbReference>
<accession>A0A914Z952</accession>
<keyword evidence="1" id="KW-0812">Transmembrane</keyword>
<evidence type="ECO:0000313" key="2">
    <source>
        <dbReference type="Proteomes" id="UP000887577"/>
    </source>
</evidence>
<dbReference type="AlphaFoldDB" id="A0A914Z952"/>
<name>A0A914Z952_9BILA</name>
<keyword evidence="1" id="KW-0472">Membrane</keyword>
<protein>
    <submittedName>
        <fullName evidence="3">Apple domain-containing protein</fullName>
    </submittedName>
</protein>
<evidence type="ECO:0000313" key="3">
    <source>
        <dbReference type="WBParaSite" id="PSU_v2.g9201.t1"/>
    </source>
</evidence>
<reference evidence="3" key="1">
    <citation type="submission" date="2022-11" db="UniProtKB">
        <authorList>
            <consortium name="WormBaseParasite"/>
        </authorList>
    </citation>
    <scope>IDENTIFICATION</scope>
</reference>
<keyword evidence="2" id="KW-1185">Reference proteome</keyword>
<keyword evidence="1" id="KW-1133">Transmembrane helix</keyword>
<evidence type="ECO:0000256" key="1">
    <source>
        <dbReference type="SAM" id="Phobius"/>
    </source>
</evidence>